<organism evidence="2 3">
    <name type="scientific">Evansella alkalicola</name>
    <dbReference type="NCBI Taxonomy" id="745819"/>
    <lineage>
        <taxon>Bacteria</taxon>
        <taxon>Bacillati</taxon>
        <taxon>Bacillota</taxon>
        <taxon>Bacilli</taxon>
        <taxon>Bacillales</taxon>
        <taxon>Bacillaceae</taxon>
        <taxon>Evansella</taxon>
    </lineage>
</organism>
<evidence type="ECO:0000313" key="3">
    <source>
        <dbReference type="Proteomes" id="UP000790580"/>
    </source>
</evidence>
<proteinExistence type="predicted"/>
<evidence type="ECO:0000256" key="1">
    <source>
        <dbReference type="SAM" id="Phobius"/>
    </source>
</evidence>
<keyword evidence="1" id="KW-1133">Transmembrane helix</keyword>
<reference evidence="2 3" key="1">
    <citation type="submission" date="2021-06" db="EMBL/GenBank/DDBJ databases">
        <title>Bacillus sp. RD4P76, an endophyte from a halophyte.</title>
        <authorList>
            <person name="Sun J.-Q."/>
        </authorList>
    </citation>
    <scope>NUCLEOTIDE SEQUENCE [LARGE SCALE GENOMIC DNA]</scope>
    <source>
        <strain evidence="2 3">JCM 17098</strain>
    </source>
</reference>
<gene>
    <name evidence="2" type="ORF">KS407_00760</name>
</gene>
<dbReference type="Proteomes" id="UP000790580">
    <property type="component" value="Unassembled WGS sequence"/>
</dbReference>
<name>A0ABS6JN27_9BACI</name>
<accession>A0ABS6JN27</accession>
<evidence type="ECO:0000313" key="2">
    <source>
        <dbReference type="EMBL" id="MBU9719968.1"/>
    </source>
</evidence>
<feature type="transmembrane region" description="Helical" evidence="1">
    <location>
        <begin position="12"/>
        <end position="32"/>
    </location>
</feature>
<comment type="caution">
    <text evidence="2">The sequence shown here is derived from an EMBL/GenBank/DDBJ whole genome shotgun (WGS) entry which is preliminary data.</text>
</comment>
<keyword evidence="1" id="KW-0812">Transmembrane</keyword>
<dbReference type="RefSeq" id="WP_088077176.1">
    <property type="nucleotide sequence ID" value="NZ_JAHQCR010000008.1"/>
</dbReference>
<protein>
    <submittedName>
        <fullName evidence="2">Uncharacterized protein</fullName>
    </submittedName>
</protein>
<keyword evidence="3" id="KW-1185">Reference proteome</keyword>
<dbReference type="EMBL" id="JAHQCR010000008">
    <property type="protein sequence ID" value="MBU9719968.1"/>
    <property type="molecule type" value="Genomic_DNA"/>
</dbReference>
<sequence>MIFEFSNDLVPILVSISLYLTVFAAHLMNSLAKEYVVQHRYRSNQDIQTALFEAMSEDQSTEGMEQRQSFITRIVKRKEAPEDDGEYQLSPTQLIMKTFEEDNNGKGKSFCIHNL</sequence>
<keyword evidence="1" id="KW-0472">Membrane</keyword>